<evidence type="ECO:0000313" key="3">
    <source>
        <dbReference type="Proteomes" id="UP000051139"/>
    </source>
</evidence>
<dbReference type="AlphaFoldDB" id="A0A0R2L0M2"/>
<protein>
    <submittedName>
        <fullName evidence="2">Uncharacterized protein</fullName>
    </submittedName>
</protein>
<sequence length="99" mass="11460">MDNNTELIDYLVDAIERNGKAKKVRKNDKARSISYIANMGEPTFAKRRLISIMLKMMQAGLIEFVRSEPRIEWNETDFPVLLVKSDKVKQKMAELIMGQ</sequence>
<dbReference type="PATRIC" id="fig|348151.3.peg.330"/>
<evidence type="ECO:0000313" key="2">
    <source>
        <dbReference type="EMBL" id="KRN95337.1"/>
    </source>
</evidence>
<gene>
    <name evidence="2" type="ORF">IV55_GL000324</name>
    <name evidence="1" type="ORF">LSI01_05760</name>
</gene>
<keyword evidence="3" id="KW-1185">Reference proteome</keyword>
<dbReference type="OrthoDB" id="2309563at2"/>
<accession>A0A0R2L0M2</accession>
<name>A0A0R2L0M2_9LACO</name>
<proteinExistence type="predicted"/>
<dbReference type="STRING" id="348151.IV55_GL000324"/>
<reference evidence="1 4" key="2">
    <citation type="submission" date="2019-07" db="EMBL/GenBank/DDBJ databases">
        <title>Whole genome shotgun sequence of Lactobacillus siliginis NBRC 101315.</title>
        <authorList>
            <person name="Hosoyama A."/>
            <person name="Uohara A."/>
            <person name="Ohji S."/>
            <person name="Ichikawa N."/>
        </authorList>
    </citation>
    <scope>NUCLEOTIDE SEQUENCE [LARGE SCALE GENOMIC DNA]</scope>
    <source>
        <strain evidence="1 4">NBRC 101315</strain>
    </source>
</reference>
<dbReference type="EMBL" id="BJUD01000007">
    <property type="protein sequence ID" value="GEK28265.1"/>
    <property type="molecule type" value="Genomic_DNA"/>
</dbReference>
<organism evidence="2 3">
    <name type="scientific">Furfurilactobacillus siliginis</name>
    <dbReference type="NCBI Taxonomy" id="348151"/>
    <lineage>
        <taxon>Bacteria</taxon>
        <taxon>Bacillati</taxon>
        <taxon>Bacillota</taxon>
        <taxon>Bacilli</taxon>
        <taxon>Lactobacillales</taxon>
        <taxon>Lactobacillaceae</taxon>
        <taxon>Furfurilactobacillus</taxon>
    </lineage>
</organism>
<dbReference type="EMBL" id="JQCB01000010">
    <property type="protein sequence ID" value="KRN95337.1"/>
    <property type="molecule type" value="Genomic_DNA"/>
</dbReference>
<dbReference type="Proteomes" id="UP000051139">
    <property type="component" value="Unassembled WGS sequence"/>
</dbReference>
<evidence type="ECO:0000313" key="1">
    <source>
        <dbReference type="EMBL" id="GEK28265.1"/>
    </source>
</evidence>
<dbReference type="RefSeq" id="WP_146993605.1">
    <property type="nucleotide sequence ID" value="NZ_BJUD01000007.1"/>
</dbReference>
<evidence type="ECO:0000313" key="4">
    <source>
        <dbReference type="Proteomes" id="UP000321429"/>
    </source>
</evidence>
<reference evidence="2 3" key="1">
    <citation type="journal article" date="2015" name="Genome Announc.">
        <title>Expanding the biotechnology potential of lactobacilli through comparative genomics of 213 strains and associated genera.</title>
        <authorList>
            <person name="Sun Z."/>
            <person name="Harris H.M."/>
            <person name="McCann A."/>
            <person name="Guo C."/>
            <person name="Argimon S."/>
            <person name="Zhang W."/>
            <person name="Yang X."/>
            <person name="Jeffery I.B."/>
            <person name="Cooney J.C."/>
            <person name="Kagawa T.F."/>
            <person name="Liu W."/>
            <person name="Song Y."/>
            <person name="Salvetti E."/>
            <person name="Wrobel A."/>
            <person name="Rasinkangas P."/>
            <person name="Parkhill J."/>
            <person name="Rea M.C."/>
            <person name="O'Sullivan O."/>
            <person name="Ritari J."/>
            <person name="Douillard F.P."/>
            <person name="Paul Ross R."/>
            <person name="Yang R."/>
            <person name="Briner A.E."/>
            <person name="Felis G.E."/>
            <person name="de Vos W.M."/>
            <person name="Barrangou R."/>
            <person name="Klaenhammer T.R."/>
            <person name="Caufield P.W."/>
            <person name="Cui Y."/>
            <person name="Zhang H."/>
            <person name="O'Toole P.W."/>
        </authorList>
    </citation>
    <scope>NUCLEOTIDE SEQUENCE [LARGE SCALE GENOMIC DNA]</scope>
    <source>
        <strain evidence="2 3">DSM 22696</strain>
    </source>
</reference>
<dbReference type="Proteomes" id="UP000321429">
    <property type="component" value="Unassembled WGS sequence"/>
</dbReference>
<comment type="caution">
    <text evidence="2">The sequence shown here is derived from an EMBL/GenBank/DDBJ whole genome shotgun (WGS) entry which is preliminary data.</text>
</comment>